<feature type="compositionally biased region" description="Polar residues" evidence="17">
    <location>
        <begin position="1454"/>
        <end position="1480"/>
    </location>
</feature>
<keyword evidence="21" id="KW-1185">Reference proteome</keyword>
<evidence type="ECO:0000256" key="14">
    <source>
        <dbReference type="ARBA" id="ARBA00031083"/>
    </source>
</evidence>
<dbReference type="PANTHER" id="PTHR23123">
    <property type="entry name" value="PHD/F-BOX CONTAINING PROTEIN"/>
    <property type="match status" value="1"/>
</dbReference>
<dbReference type="SMART" id="SM00249">
    <property type="entry name" value="PHD"/>
    <property type="match status" value="1"/>
</dbReference>
<keyword evidence="12" id="KW-0804">Transcription</keyword>
<keyword evidence="7 16" id="KW-0863">Zinc-finger</keyword>
<feature type="region of interest" description="Disordered" evidence="17">
    <location>
        <begin position="1"/>
        <end position="112"/>
    </location>
</feature>
<dbReference type="Proteomes" id="UP001056012">
    <property type="component" value="Chromosome 5"/>
</dbReference>
<feature type="compositionally biased region" description="Pro residues" evidence="17">
    <location>
        <begin position="278"/>
        <end position="291"/>
    </location>
</feature>
<dbReference type="InterPro" id="IPR019787">
    <property type="entry name" value="Znf_PHD-finger"/>
</dbReference>
<evidence type="ECO:0000256" key="2">
    <source>
        <dbReference type="ARBA" id="ARBA00004123"/>
    </source>
</evidence>
<feature type="region of interest" description="Disordered" evidence="17">
    <location>
        <begin position="420"/>
        <end position="450"/>
    </location>
</feature>
<evidence type="ECO:0000313" key="20">
    <source>
        <dbReference type="EMBL" id="USP80053.1"/>
    </source>
</evidence>
<accession>A0A9Q8ZG12</accession>
<comment type="similarity">
    <text evidence="3">Belongs to the JHDM1 histone demethylase family.</text>
</comment>
<dbReference type="PROSITE" id="PS01359">
    <property type="entry name" value="ZF_PHD_1"/>
    <property type="match status" value="1"/>
</dbReference>
<dbReference type="InterPro" id="IPR003347">
    <property type="entry name" value="JmjC_dom"/>
</dbReference>
<dbReference type="Pfam" id="PF00628">
    <property type="entry name" value="PHD"/>
    <property type="match status" value="1"/>
</dbReference>
<dbReference type="GO" id="GO:0000981">
    <property type="term" value="F:DNA-binding transcription factor activity, RNA polymerase II-specific"/>
    <property type="evidence" value="ECO:0007669"/>
    <property type="project" value="InterPro"/>
</dbReference>
<dbReference type="InterPro" id="IPR011011">
    <property type="entry name" value="Znf_FYVE_PHD"/>
</dbReference>
<keyword evidence="6" id="KW-0479">Metal-binding</keyword>
<evidence type="ECO:0000256" key="1">
    <source>
        <dbReference type="ARBA" id="ARBA00001954"/>
    </source>
</evidence>
<evidence type="ECO:0000256" key="15">
    <source>
        <dbReference type="ARBA" id="ARBA00047915"/>
    </source>
</evidence>
<evidence type="ECO:0000256" key="8">
    <source>
        <dbReference type="ARBA" id="ARBA00022833"/>
    </source>
</evidence>
<evidence type="ECO:0000256" key="12">
    <source>
        <dbReference type="ARBA" id="ARBA00023163"/>
    </source>
</evidence>
<dbReference type="SUPFAM" id="SSF57903">
    <property type="entry name" value="FYVE/PHD zinc finger"/>
    <property type="match status" value="1"/>
</dbReference>
<feature type="compositionally biased region" description="Polar residues" evidence="17">
    <location>
        <begin position="1384"/>
        <end position="1396"/>
    </location>
</feature>
<organism evidence="20 21">
    <name type="scientific">Curvularia clavata</name>
    <dbReference type="NCBI Taxonomy" id="95742"/>
    <lineage>
        <taxon>Eukaryota</taxon>
        <taxon>Fungi</taxon>
        <taxon>Dikarya</taxon>
        <taxon>Ascomycota</taxon>
        <taxon>Pezizomycotina</taxon>
        <taxon>Dothideomycetes</taxon>
        <taxon>Pleosporomycetidae</taxon>
        <taxon>Pleosporales</taxon>
        <taxon>Pleosporineae</taxon>
        <taxon>Pleosporaceae</taxon>
        <taxon>Curvularia</taxon>
    </lineage>
</organism>
<dbReference type="InterPro" id="IPR001138">
    <property type="entry name" value="Zn2Cys6_DnaBD"/>
</dbReference>
<dbReference type="Gene3D" id="2.60.120.650">
    <property type="entry name" value="Cupin"/>
    <property type="match status" value="1"/>
</dbReference>
<gene>
    <name evidence="20" type="ORF">yc1106_07327</name>
</gene>
<keyword evidence="11" id="KW-0805">Transcription regulation</keyword>
<dbReference type="OrthoDB" id="5876800at2759"/>
<dbReference type="Gene3D" id="3.30.40.10">
    <property type="entry name" value="Zinc/RING finger domain, C3HC4 (zinc finger)"/>
    <property type="match status" value="1"/>
</dbReference>
<dbReference type="GO" id="GO:0005634">
    <property type="term" value="C:nucleus"/>
    <property type="evidence" value="ECO:0007669"/>
    <property type="project" value="UniProtKB-SubCell"/>
</dbReference>
<evidence type="ECO:0000256" key="3">
    <source>
        <dbReference type="ARBA" id="ARBA00008037"/>
    </source>
</evidence>
<dbReference type="EMBL" id="CP089278">
    <property type="protein sequence ID" value="USP80053.1"/>
    <property type="molecule type" value="Genomic_DNA"/>
</dbReference>
<feature type="domain" description="JmjC" evidence="19">
    <location>
        <begin position="736"/>
        <end position="879"/>
    </location>
</feature>
<sequence length="1549" mass="170458">MRRISSFKEQYRRASARASTPPPPVYEPLSPVLPPTELSSAHPAGKVNIPSASLAAGAHHNGAHTHTPTLGQSTRVSGKLASTSVTYEPSSRSVPPPAATATAAPPPQYSHAQASPIEALADVAVTSQRTSPAFVELPRHSSYPATSPTTLPYPIAERAPVHVFPRDHAYPFNERPAKRARSEVYGSPQYGQSQSRPATSHIPGWSYNVEQMADNGSRMYQNPGEPNDRLSDAQLLLDFFNVSTQTAQSPPSTAKRWSFSHAAPVEQFARQVQHMGEPPLPFTAPPPPPPADHYHQHTQPPLDMKHPLGLPSDATQTAPAAQTQALPEEASSAVAQHTVQGPAPTEEPKAKKQQGWPKGKARGGRNTSATSSKRKRTPKPKGAPSASATTTAEQQIPPSTLQAEQPVAAIAENSMPLAEPAEYVHGSPPTQARRHSFSTSTIPHSSEPSILPYSRAKSLPIVSQPTASAPVNAPTQFTNAPAEPELICAACKSSESVVKVGDGEQWIGCDGCKEWYHYPCAGFNSEREVREVNKFYCEPCRPKFGETTKVRKSVRAHTTVDYAGLNEGVLKTSDDNPEHHYIAAFKNGDIEFTPETFARVPAQLITGDFLEKMNGFKEPIVIPGDMNPRAGAAEDTDQQQDDLASYFEYETVADDGQDSLDMVIPKGLTVRRVAELYGPNEPVPVIDVKAQEGEGKKWTMGKWADYYEQQGEKPVRNVISLEVSRSRLGKLIRRPKAVRDMDLQDSVWREDDKAAPPPVQFYCLMSVADCFTDFHIDFGGSSVYYHIVKGKKVFFFIPPTKQNLKKYEDWCLSPNQGHDWLGKQVKDCYRVDLYPGDTMLIPSGWIHAVWTPEDSLVIGGNFLTRIHYGMQIKILEIEKNTKVALQFRYPFFQKIMWLTVIKYLEEDPVPGPVQELLQNGEQFKRSTPIYCEPDRFGHNSHLGAQNYNRRYYPKHELEGLTDLLNYIWRTVLITEGKIDVPQKTRSAVNKSIPKGHGEPLVLARRFAMWIAWKRGNETIPSWAFSGATLPEVTETTEKKLSAAQVKRLERETLHEALRATAERSSARIKASDVVPEPSPPVEMENFNNFDMVPVTSGPLTGFLRPSANNPHITTPKTSQLGPKRVACDACRKRRIRCKHKDELIDTSKPGMHTIDLSGSYGISVKRRLSDHSIADSLSNAPNGPVNGGPIMADVNGDPYALKSGRVKACADCRKSKRRCIHDEYGNVDPIKANEIPIPRGSASKKRRVSDEDSASTAKRMRHASSYDEEYINGDMHARHVMTNQYNVGSSFLQDIAYSAQQALDQTPDKDELVPVDPALQAYTNGEYNNNDAAHAYHGNGDTVMSSVEYQPAEPVPMNGIEFTQHNNELHGPSVEPLTPGPASHNENSHVQTNGFTSKPAAEHHAVRHPSSPVSAASPTTNGYNPYITSPATNTYNNFTTNSDFPPPPVTPTVNANKASRTQPQSSTRKSSHTPSRGGRNSKTPKSTPGSKKHDNSGNGIKLEHGMTMGTGVGMNVGMLNMIDPNLDQASFDLIKQLQQEDLGLRRRSR</sequence>
<evidence type="ECO:0000256" key="9">
    <source>
        <dbReference type="ARBA" id="ARBA00023002"/>
    </source>
</evidence>
<feature type="domain" description="PHD-type" evidence="18">
    <location>
        <begin position="485"/>
        <end position="543"/>
    </location>
</feature>
<evidence type="ECO:0000256" key="16">
    <source>
        <dbReference type="PROSITE-ProRule" id="PRU00146"/>
    </source>
</evidence>
<comment type="catalytic activity">
    <reaction evidence="15">
        <text>N(6),N(6)-dimethyl-L-lysyl(36)-[histone H3] + 2 2-oxoglutarate + 2 O2 = L-lysyl(36)-[histone H3] + 2 formaldehyde + 2 succinate + 2 CO2</text>
        <dbReference type="Rhea" id="RHEA:42032"/>
        <dbReference type="Rhea" id="RHEA-COMP:9785"/>
        <dbReference type="Rhea" id="RHEA-COMP:9787"/>
        <dbReference type="ChEBI" id="CHEBI:15379"/>
        <dbReference type="ChEBI" id="CHEBI:16526"/>
        <dbReference type="ChEBI" id="CHEBI:16810"/>
        <dbReference type="ChEBI" id="CHEBI:16842"/>
        <dbReference type="ChEBI" id="CHEBI:29969"/>
        <dbReference type="ChEBI" id="CHEBI:30031"/>
        <dbReference type="ChEBI" id="CHEBI:61976"/>
        <dbReference type="EC" id="1.14.11.27"/>
    </reaction>
</comment>
<evidence type="ECO:0000256" key="11">
    <source>
        <dbReference type="ARBA" id="ARBA00023015"/>
    </source>
</evidence>
<feature type="compositionally biased region" description="Polar residues" evidence="17">
    <location>
        <begin position="1419"/>
        <end position="1443"/>
    </location>
</feature>
<keyword evidence="9" id="KW-0560">Oxidoreductase</keyword>
<dbReference type="Pfam" id="PF02373">
    <property type="entry name" value="JmjC"/>
    <property type="match status" value="1"/>
</dbReference>
<name>A0A9Q8ZG12_CURCL</name>
<keyword evidence="8" id="KW-0862">Zinc</keyword>
<evidence type="ECO:0000256" key="5">
    <source>
        <dbReference type="ARBA" id="ARBA00015153"/>
    </source>
</evidence>
<feature type="region of interest" description="Disordered" evidence="17">
    <location>
        <begin position="276"/>
        <end position="401"/>
    </location>
</feature>
<dbReference type="InterPro" id="IPR050690">
    <property type="entry name" value="JHDM1_Histone_Demethylase"/>
</dbReference>
<dbReference type="PROSITE" id="PS50016">
    <property type="entry name" value="ZF_PHD_2"/>
    <property type="match status" value="1"/>
</dbReference>
<evidence type="ECO:0000259" key="18">
    <source>
        <dbReference type="PROSITE" id="PS50016"/>
    </source>
</evidence>
<feature type="compositionally biased region" description="Polar residues" evidence="17">
    <location>
        <begin position="386"/>
        <end position="401"/>
    </location>
</feature>
<reference evidence="20" key="1">
    <citation type="submission" date="2021-12" db="EMBL/GenBank/DDBJ databases">
        <title>Curvularia clavata genome.</title>
        <authorList>
            <person name="Cao Y."/>
        </authorList>
    </citation>
    <scope>NUCLEOTIDE SEQUENCE</scope>
    <source>
        <strain evidence="20">Yc1106</strain>
    </source>
</reference>
<feature type="compositionally biased region" description="Low complexity" evidence="17">
    <location>
        <begin position="55"/>
        <end position="67"/>
    </location>
</feature>
<dbReference type="SUPFAM" id="SSF51197">
    <property type="entry name" value="Clavaminate synthase-like"/>
    <property type="match status" value="1"/>
</dbReference>
<dbReference type="GO" id="GO:0140680">
    <property type="term" value="F:histone H3K36me/H3K36me2 demethylase activity"/>
    <property type="evidence" value="ECO:0007669"/>
    <property type="project" value="UniProtKB-EC"/>
</dbReference>
<evidence type="ECO:0000256" key="13">
    <source>
        <dbReference type="ARBA" id="ARBA00023242"/>
    </source>
</evidence>
<evidence type="ECO:0000256" key="7">
    <source>
        <dbReference type="ARBA" id="ARBA00022771"/>
    </source>
</evidence>
<evidence type="ECO:0000256" key="10">
    <source>
        <dbReference type="ARBA" id="ARBA00023004"/>
    </source>
</evidence>
<feature type="compositionally biased region" description="Polar residues" evidence="17">
    <location>
        <begin position="437"/>
        <end position="448"/>
    </location>
</feature>
<dbReference type="InterPro" id="IPR013083">
    <property type="entry name" value="Znf_RING/FYVE/PHD"/>
</dbReference>
<evidence type="ECO:0000313" key="21">
    <source>
        <dbReference type="Proteomes" id="UP001056012"/>
    </source>
</evidence>
<keyword evidence="13" id="KW-0539">Nucleus</keyword>
<feature type="compositionally biased region" description="Polar residues" evidence="17">
    <location>
        <begin position="68"/>
        <end position="93"/>
    </location>
</feature>
<dbReference type="CDD" id="cd15517">
    <property type="entry name" value="PHD_TCF19_like"/>
    <property type="match status" value="1"/>
</dbReference>
<proteinExistence type="inferred from homology"/>
<feature type="compositionally biased region" description="Low complexity" evidence="17">
    <location>
        <begin position="1409"/>
        <end position="1418"/>
    </location>
</feature>
<dbReference type="EC" id="1.14.11.27" evidence="4"/>
<feature type="compositionally biased region" description="Low complexity" evidence="17">
    <location>
        <begin position="314"/>
        <end position="325"/>
    </location>
</feature>
<protein>
    <recommendedName>
        <fullName evidence="5">JmjC domain-containing histone demethylation protein 1</fullName>
        <ecNumber evidence="4">1.14.11.27</ecNumber>
    </recommendedName>
    <alternativeName>
        <fullName evidence="14">[Histone-H3]-lysine-36 demethylase 1</fullName>
    </alternativeName>
</protein>
<dbReference type="SMART" id="SM00558">
    <property type="entry name" value="JmjC"/>
    <property type="match status" value="1"/>
</dbReference>
<feature type="region of interest" description="Disordered" evidence="17">
    <location>
        <begin position="1235"/>
        <end position="1261"/>
    </location>
</feature>
<dbReference type="InterPro" id="IPR001965">
    <property type="entry name" value="Znf_PHD"/>
</dbReference>
<feature type="compositionally biased region" description="Pro residues" evidence="17">
    <location>
        <begin position="94"/>
        <end position="108"/>
    </location>
</feature>
<feature type="region of interest" description="Disordered" evidence="17">
    <location>
        <begin position="1363"/>
        <end position="1506"/>
    </location>
</feature>
<feature type="compositionally biased region" description="Pro residues" evidence="17">
    <location>
        <begin position="20"/>
        <end position="34"/>
    </location>
</feature>
<evidence type="ECO:0000256" key="6">
    <source>
        <dbReference type="ARBA" id="ARBA00022723"/>
    </source>
</evidence>
<evidence type="ECO:0000259" key="19">
    <source>
        <dbReference type="PROSITE" id="PS51184"/>
    </source>
</evidence>
<dbReference type="CDD" id="cd00067">
    <property type="entry name" value="GAL4"/>
    <property type="match status" value="1"/>
</dbReference>
<keyword evidence="10" id="KW-0408">Iron</keyword>
<evidence type="ECO:0000256" key="4">
    <source>
        <dbReference type="ARBA" id="ARBA00013246"/>
    </source>
</evidence>
<dbReference type="GO" id="GO:0008270">
    <property type="term" value="F:zinc ion binding"/>
    <property type="evidence" value="ECO:0007669"/>
    <property type="project" value="UniProtKB-KW"/>
</dbReference>
<dbReference type="PROSITE" id="PS51184">
    <property type="entry name" value="JMJC"/>
    <property type="match status" value="1"/>
</dbReference>
<dbReference type="VEuPathDB" id="FungiDB:yc1106_07327"/>
<comment type="subcellular location">
    <subcellularLocation>
        <location evidence="2">Nucleus</location>
    </subcellularLocation>
</comment>
<evidence type="ECO:0000256" key="17">
    <source>
        <dbReference type="SAM" id="MobiDB-lite"/>
    </source>
</evidence>
<comment type="cofactor">
    <cofactor evidence="1">
        <name>Fe(2+)</name>
        <dbReference type="ChEBI" id="CHEBI:29033"/>
    </cofactor>
</comment>
<dbReference type="InterPro" id="IPR019786">
    <property type="entry name" value="Zinc_finger_PHD-type_CS"/>
</dbReference>